<evidence type="ECO:0000313" key="2">
    <source>
        <dbReference type="Proteomes" id="UP001642360"/>
    </source>
</evidence>
<name>A0ABC8UGP0_9AQUA</name>
<accession>A0ABC8UGP0</accession>
<protein>
    <submittedName>
        <fullName evidence="1">Uncharacterized protein</fullName>
    </submittedName>
</protein>
<keyword evidence="2" id="KW-1185">Reference proteome</keyword>
<organism evidence="1 2">
    <name type="scientific">Ilex paraguariensis</name>
    <name type="common">yerba mate</name>
    <dbReference type="NCBI Taxonomy" id="185542"/>
    <lineage>
        <taxon>Eukaryota</taxon>
        <taxon>Viridiplantae</taxon>
        <taxon>Streptophyta</taxon>
        <taxon>Embryophyta</taxon>
        <taxon>Tracheophyta</taxon>
        <taxon>Spermatophyta</taxon>
        <taxon>Magnoliopsida</taxon>
        <taxon>eudicotyledons</taxon>
        <taxon>Gunneridae</taxon>
        <taxon>Pentapetalae</taxon>
        <taxon>asterids</taxon>
        <taxon>campanulids</taxon>
        <taxon>Aquifoliales</taxon>
        <taxon>Aquifoliaceae</taxon>
        <taxon>Ilex</taxon>
    </lineage>
</organism>
<reference evidence="1 2" key="1">
    <citation type="submission" date="2024-02" db="EMBL/GenBank/DDBJ databases">
        <authorList>
            <person name="Vignale AGUSTIN F."/>
            <person name="Sosa J E."/>
            <person name="Modenutti C."/>
        </authorList>
    </citation>
    <scope>NUCLEOTIDE SEQUENCE [LARGE SCALE GENOMIC DNA]</scope>
</reference>
<sequence length="50" mass="5674">MAVPVEEAIAALSTFSLEDDQPEVQGPGVWKMWKSEAERKNERQVRCVVE</sequence>
<evidence type="ECO:0000313" key="1">
    <source>
        <dbReference type="EMBL" id="CAK9180109.1"/>
    </source>
</evidence>
<gene>
    <name evidence="1" type="ORF">ILEXP_LOCUS50067</name>
</gene>
<proteinExistence type="predicted"/>
<dbReference type="EMBL" id="CAUOFW020007647">
    <property type="protein sequence ID" value="CAK9180109.1"/>
    <property type="molecule type" value="Genomic_DNA"/>
</dbReference>
<dbReference type="AlphaFoldDB" id="A0ABC8UGP0"/>
<dbReference type="Proteomes" id="UP001642360">
    <property type="component" value="Unassembled WGS sequence"/>
</dbReference>
<comment type="caution">
    <text evidence="1">The sequence shown here is derived from an EMBL/GenBank/DDBJ whole genome shotgun (WGS) entry which is preliminary data.</text>
</comment>